<keyword evidence="2" id="KW-1185">Reference proteome</keyword>
<proteinExistence type="predicted"/>
<name>A0AAU9FL57_DROMD</name>
<protein>
    <submittedName>
        <fullName evidence="1">Uncharacterized protein</fullName>
    </submittedName>
</protein>
<sequence>MPSLGGICSKACIAINVTSYVAASPKTSTDSMVLRTAIWSRRIPNHLGATYSILAPPQVKKSASHHYEAASKQPGTLMDCRRHGLDAPE</sequence>
<dbReference type="AlphaFoldDB" id="A0AAU9FL57"/>
<accession>A0AAU9FL57</accession>
<gene>
    <name evidence="1" type="ORF">DMAD_13520</name>
</gene>
<dbReference type="Proteomes" id="UP001500889">
    <property type="component" value="Chromosome U"/>
</dbReference>
<dbReference type="EMBL" id="AP029264">
    <property type="protein sequence ID" value="BFF96286.1"/>
    <property type="molecule type" value="Genomic_DNA"/>
</dbReference>
<organism evidence="1 2">
    <name type="scientific">Drosophila madeirensis</name>
    <name type="common">Fruit fly</name>
    <dbReference type="NCBI Taxonomy" id="30013"/>
    <lineage>
        <taxon>Eukaryota</taxon>
        <taxon>Metazoa</taxon>
        <taxon>Ecdysozoa</taxon>
        <taxon>Arthropoda</taxon>
        <taxon>Hexapoda</taxon>
        <taxon>Insecta</taxon>
        <taxon>Pterygota</taxon>
        <taxon>Neoptera</taxon>
        <taxon>Endopterygota</taxon>
        <taxon>Diptera</taxon>
        <taxon>Brachycera</taxon>
        <taxon>Muscomorpha</taxon>
        <taxon>Ephydroidea</taxon>
        <taxon>Drosophilidae</taxon>
        <taxon>Drosophila</taxon>
        <taxon>Sophophora</taxon>
    </lineage>
</organism>
<evidence type="ECO:0000313" key="2">
    <source>
        <dbReference type="Proteomes" id="UP001500889"/>
    </source>
</evidence>
<evidence type="ECO:0000313" key="1">
    <source>
        <dbReference type="EMBL" id="BFF96286.1"/>
    </source>
</evidence>
<reference evidence="1 2" key="1">
    <citation type="submission" date="2024-02" db="EMBL/GenBank/DDBJ databases">
        <title>A chromosome-level genome assembly of Drosophila madeirensis, a fruit fly species endemic to Madeira island.</title>
        <authorList>
            <person name="Tomihara K."/>
            <person name="Llopart A."/>
            <person name="Yamamoto D."/>
        </authorList>
    </citation>
    <scope>NUCLEOTIDE SEQUENCE [LARGE SCALE GENOMIC DNA]</scope>
    <source>
        <strain evidence="1 2">RF1</strain>
    </source>
</reference>